<comment type="similarity">
    <text evidence="10">In the N-terminal section; belongs to the methyltransferase superfamily. tRNA (mnm(5)s(2)U34)-methyltransferase family.</text>
</comment>
<comment type="similarity">
    <text evidence="10">In the C-terminal section; belongs to the DAO family.</text>
</comment>
<dbReference type="AlphaFoldDB" id="A0A2G1UQT3"/>
<dbReference type="InterPro" id="IPR017610">
    <property type="entry name" value="tRNA_S-uridine_synth_MnmC_C"/>
</dbReference>
<comment type="catalytic activity">
    <reaction evidence="10">
        <text>5-aminomethyl-2-thiouridine(34) in tRNA + S-adenosyl-L-methionine = 5-methylaminomethyl-2-thiouridine(34) in tRNA + S-adenosyl-L-homocysteine + H(+)</text>
        <dbReference type="Rhea" id="RHEA:19569"/>
        <dbReference type="Rhea" id="RHEA-COMP:10195"/>
        <dbReference type="Rhea" id="RHEA-COMP:10197"/>
        <dbReference type="ChEBI" id="CHEBI:15378"/>
        <dbReference type="ChEBI" id="CHEBI:57856"/>
        <dbReference type="ChEBI" id="CHEBI:59789"/>
        <dbReference type="ChEBI" id="CHEBI:74454"/>
        <dbReference type="ChEBI" id="CHEBI:74455"/>
        <dbReference type="EC" id="2.1.1.61"/>
    </reaction>
</comment>
<dbReference type="EC" id="1.5.-.-" evidence="10"/>
<dbReference type="GO" id="GO:0016645">
    <property type="term" value="F:oxidoreductase activity, acting on the CH-NH group of donors"/>
    <property type="evidence" value="ECO:0007669"/>
    <property type="project" value="InterPro"/>
</dbReference>
<accession>A0A2G1UQT3</accession>
<feature type="region of interest" description="FAD-dependent cmnm(5)s(2)U34 oxidoreductase" evidence="10">
    <location>
        <begin position="276"/>
        <end position="649"/>
    </location>
</feature>
<dbReference type="NCBIfam" id="NF033855">
    <property type="entry name" value="tRNA_MNMC2"/>
    <property type="match status" value="1"/>
</dbReference>
<dbReference type="InterPro" id="IPR047785">
    <property type="entry name" value="tRNA_MNMC2"/>
</dbReference>
<dbReference type="GO" id="GO:0050660">
    <property type="term" value="F:flavin adenine dinucleotide binding"/>
    <property type="evidence" value="ECO:0007669"/>
    <property type="project" value="UniProtKB-UniRule"/>
</dbReference>
<dbReference type="InterPro" id="IPR008471">
    <property type="entry name" value="MnmC-like_methylTransf"/>
</dbReference>
<evidence type="ECO:0000256" key="3">
    <source>
        <dbReference type="ARBA" id="ARBA00022630"/>
    </source>
</evidence>
<feature type="domain" description="FAD dependent oxidoreductase" evidence="11">
    <location>
        <begin position="273"/>
        <end position="616"/>
    </location>
</feature>
<dbReference type="EMBL" id="NTFH01000003">
    <property type="protein sequence ID" value="PHQ16832.1"/>
    <property type="molecule type" value="Genomic_DNA"/>
</dbReference>
<dbReference type="InterPro" id="IPR006076">
    <property type="entry name" value="FAD-dep_OxRdtase"/>
</dbReference>
<keyword evidence="4 10" id="KW-0808">Transferase</keyword>
<dbReference type="EC" id="2.1.1.61" evidence="10"/>
<keyword evidence="1 10" id="KW-0963">Cytoplasm</keyword>
<keyword evidence="9 10" id="KW-0511">Multifunctional enzyme</keyword>
<dbReference type="Pfam" id="PF05430">
    <property type="entry name" value="Methyltransf_30"/>
    <property type="match status" value="1"/>
</dbReference>
<dbReference type="HAMAP" id="MF_01102">
    <property type="entry name" value="MnmC"/>
    <property type="match status" value="1"/>
</dbReference>
<evidence type="ECO:0000256" key="9">
    <source>
        <dbReference type="ARBA" id="ARBA00023268"/>
    </source>
</evidence>
<keyword evidence="8 10" id="KW-0560">Oxidoreductase</keyword>
<comment type="cofactor">
    <cofactor evidence="10">
        <name>FAD</name>
        <dbReference type="ChEBI" id="CHEBI:57692"/>
    </cofactor>
</comment>
<dbReference type="GO" id="GO:0004808">
    <property type="term" value="F:tRNA (5-methylaminomethyl-2-thiouridylate)(34)-methyltransferase activity"/>
    <property type="evidence" value="ECO:0007669"/>
    <property type="project" value="UniProtKB-EC"/>
</dbReference>
<evidence type="ECO:0000256" key="6">
    <source>
        <dbReference type="ARBA" id="ARBA00022694"/>
    </source>
</evidence>
<dbReference type="NCBIfam" id="NF002481">
    <property type="entry name" value="PRK01747.1-2"/>
    <property type="match status" value="1"/>
</dbReference>
<keyword evidence="2 10" id="KW-0489">Methyltransferase</keyword>
<keyword evidence="3 10" id="KW-0285">Flavoprotein</keyword>
<keyword evidence="5 10" id="KW-0949">S-adenosyl-L-methionine</keyword>
<proteinExistence type="inferred from homology"/>
<evidence type="ECO:0000256" key="7">
    <source>
        <dbReference type="ARBA" id="ARBA00022827"/>
    </source>
</evidence>
<dbReference type="RefSeq" id="WP_099613084.1">
    <property type="nucleotide sequence ID" value="NZ_KZ319367.1"/>
</dbReference>
<dbReference type="PANTHER" id="PTHR13847:SF283">
    <property type="entry name" value="TRNA 5-METHYLAMINOMETHYL-2-THIOURIDINE BIOSYNTHESIS BIFUNCTIONAL PROTEIN MNMC"/>
    <property type="match status" value="1"/>
</dbReference>
<dbReference type="Pfam" id="PF01266">
    <property type="entry name" value="DAO"/>
    <property type="match status" value="1"/>
</dbReference>
<keyword evidence="6 10" id="KW-0819">tRNA processing</keyword>
<dbReference type="Gene3D" id="3.40.50.150">
    <property type="entry name" value="Vaccinia Virus protein VP39"/>
    <property type="match status" value="1"/>
</dbReference>
<comment type="caution">
    <text evidence="13">The sequence shown here is derived from an EMBL/GenBank/DDBJ whole genome shotgun (WGS) entry which is preliminary data.</text>
</comment>
<evidence type="ECO:0000259" key="11">
    <source>
        <dbReference type="Pfam" id="PF01266"/>
    </source>
</evidence>
<gene>
    <name evidence="10" type="primary">mnmC</name>
    <name evidence="13" type="ORF">CLH61_02335</name>
</gene>
<evidence type="ECO:0000256" key="5">
    <source>
        <dbReference type="ARBA" id="ARBA00022691"/>
    </source>
</evidence>
<dbReference type="SUPFAM" id="SSF54373">
    <property type="entry name" value="FAD-linked reductases, C-terminal domain"/>
    <property type="match status" value="1"/>
</dbReference>
<evidence type="ECO:0000259" key="12">
    <source>
        <dbReference type="Pfam" id="PF05430"/>
    </source>
</evidence>
<feature type="domain" description="MnmC-like methyltransferase" evidence="12">
    <location>
        <begin position="125"/>
        <end position="245"/>
    </location>
</feature>
<dbReference type="PANTHER" id="PTHR13847">
    <property type="entry name" value="SARCOSINE DEHYDROGENASE-RELATED"/>
    <property type="match status" value="1"/>
</dbReference>
<evidence type="ECO:0000313" key="13">
    <source>
        <dbReference type="EMBL" id="PHQ16832.1"/>
    </source>
</evidence>
<evidence type="ECO:0000256" key="8">
    <source>
        <dbReference type="ARBA" id="ARBA00023002"/>
    </source>
</evidence>
<dbReference type="GO" id="GO:0005737">
    <property type="term" value="C:cytoplasm"/>
    <property type="evidence" value="ECO:0007669"/>
    <property type="project" value="UniProtKB-SubCell"/>
</dbReference>
<dbReference type="NCBIfam" id="TIGR03197">
    <property type="entry name" value="MnmC_Cterm"/>
    <property type="match status" value="1"/>
</dbReference>
<dbReference type="GO" id="GO:0032259">
    <property type="term" value="P:methylation"/>
    <property type="evidence" value="ECO:0007669"/>
    <property type="project" value="UniProtKB-KW"/>
</dbReference>
<keyword evidence="14" id="KW-1185">Reference proteome</keyword>
<evidence type="ECO:0000256" key="4">
    <source>
        <dbReference type="ARBA" id="ARBA00022679"/>
    </source>
</evidence>
<evidence type="ECO:0000256" key="2">
    <source>
        <dbReference type="ARBA" id="ARBA00022603"/>
    </source>
</evidence>
<dbReference type="SUPFAM" id="SSF51905">
    <property type="entry name" value="FAD/NAD(P)-binding domain"/>
    <property type="match status" value="1"/>
</dbReference>
<dbReference type="Proteomes" id="UP000231409">
    <property type="component" value="Unassembled WGS sequence"/>
</dbReference>
<dbReference type="InterPro" id="IPR023032">
    <property type="entry name" value="tRNA_MAMT_biosynth_bifunc_MnmC"/>
</dbReference>
<reference evidence="13 14" key="1">
    <citation type="submission" date="2017-09" db="EMBL/GenBank/DDBJ databases">
        <title>The draft genome sequences of Marinobacter sp. PWS21.</title>
        <authorList>
            <person name="Cao J."/>
        </authorList>
    </citation>
    <scope>NUCLEOTIDE SEQUENCE [LARGE SCALE GENOMIC DNA]</scope>
    <source>
        <strain evidence="13 14">PWS21</strain>
    </source>
</reference>
<evidence type="ECO:0000313" key="14">
    <source>
        <dbReference type="Proteomes" id="UP000231409"/>
    </source>
</evidence>
<evidence type="ECO:0000256" key="1">
    <source>
        <dbReference type="ARBA" id="ARBA00022490"/>
    </source>
</evidence>
<organism evidence="13 14">
    <name type="scientific">Marinobacter profundi</name>
    <dbReference type="NCBI Taxonomy" id="2666256"/>
    <lineage>
        <taxon>Bacteria</taxon>
        <taxon>Pseudomonadati</taxon>
        <taxon>Pseudomonadota</taxon>
        <taxon>Gammaproteobacteria</taxon>
        <taxon>Pseudomonadales</taxon>
        <taxon>Marinobacteraceae</taxon>
        <taxon>Marinobacter</taxon>
    </lineage>
</organism>
<name>A0A2G1UQT3_9GAMM</name>
<dbReference type="Gene3D" id="3.30.9.10">
    <property type="entry name" value="D-Amino Acid Oxidase, subunit A, domain 2"/>
    <property type="match status" value="1"/>
</dbReference>
<dbReference type="InterPro" id="IPR029063">
    <property type="entry name" value="SAM-dependent_MTases_sf"/>
</dbReference>
<feature type="region of interest" description="tRNA (mnm(5)s(2)U34)-methyltransferase" evidence="10">
    <location>
        <begin position="1"/>
        <end position="247"/>
    </location>
</feature>
<comment type="subcellular location">
    <subcellularLocation>
        <location evidence="10">Cytoplasm</location>
    </subcellularLocation>
</comment>
<dbReference type="Gene3D" id="3.50.50.60">
    <property type="entry name" value="FAD/NAD(P)-binding domain"/>
    <property type="match status" value="1"/>
</dbReference>
<sequence length="649" mass="70517">MNPESPAADSRQRPSLQPADLVWRDGVPESRQFGDVYFCRDNGLEESRYVFIDRNQLPERFAGLAPGASFVVAECGFGTGLNFLATWQAWRRHAPADSGCLHYVTIEKHPLTVADLTRALALWPELAGFSAELLAQYPPLVEGVHRLVFDSGRVRLTVFFGDAQDGWEQLEFTADAWYLDGFAPARNPELWRANVITAVRQHSKAGTTVATFTSVGEVRRALAGVGFTMSKVPGYGRKRDMLTGILGGNASELDGEAKESTEYPRRRQPPRSVAIIGSGIAGCTLARNLAERGVAVHLIDETTAPGSAASGNLQGALYVKLGVQFNYQTRLALAALLFSQRYYSNNAADHWHPCGLLQLAGDEREQQRQAKFIAGNRYPDAVLQPVDSDRATELCGVDVPRGGLWFPDSGWLEPGQSCRALARHRNIQGHFGHRVTRLTPCNGRWHIAIAGKNDLVTDHIVICAGHQSPGLIPVAGGFRFRTIRGQVSLLEAARLKAPKAVICGNRYLNPVRDGICLTGATFDLHSDDAAVTEASHQENISELEGMLPGIWQGEAPAPEDMRGRVGFRCTTHDYQPAAGPLCGPDGHELEGISLFTGLGSKGLSYAPLLAEYLADRLTGQPLALPKDIAARLNPDRCRVPAHPVSTATA</sequence>
<dbReference type="GO" id="GO:0002097">
    <property type="term" value="P:tRNA wobble base modification"/>
    <property type="evidence" value="ECO:0007669"/>
    <property type="project" value="UniProtKB-UniRule"/>
</dbReference>
<evidence type="ECO:0000256" key="10">
    <source>
        <dbReference type="HAMAP-Rule" id="MF_01102"/>
    </source>
</evidence>
<comment type="function">
    <text evidence="10">Catalyzes the last two steps in the biosynthesis of 5-methylaminomethyl-2-thiouridine (mnm(5)s(2)U) at the wobble position (U34) in tRNA. Catalyzes the FAD-dependent demodification of cmnm(5)s(2)U34 to nm(5)s(2)U34, followed by the transfer of a methyl group from S-adenosyl-L-methionine to nm(5)s(2)U34, to form mnm(5)s(2)U34.</text>
</comment>
<dbReference type="InterPro" id="IPR036188">
    <property type="entry name" value="FAD/NAD-bd_sf"/>
</dbReference>
<keyword evidence="7 10" id="KW-0274">FAD</keyword>
<protein>
    <recommendedName>
        <fullName evidence="10">tRNA 5-methylaminomethyl-2-thiouridine biosynthesis bifunctional protein MnmC</fullName>
        <shortName evidence="10">tRNA mnm(5)s(2)U biosynthesis bifunctional protein</shortName>
    </recommendedName>
    <domain>
        <recommendedName>
            <fullName evidence="10">tRNA (mnm(5)s(2)U34)-methyltransferase</fullName>
            <ecNumber evidence="10">2.1.1.61</ecNumber>
        </recommendedName>
    </domain>
    <domain>
        <recommendedName>
            <fullName evidence="10">FAD-dependent cmnm(5)s(2)U34 oxidoreductase</fullName>
            <ecNumber evidence="10">1.5.-.-</ecNumber>
        </recommendedName>
    </domain>
</protein>